<protein>
    <recommendedName>
        <fullName evidence="2">DUF218 domain-containing protein</fullName>
    </recommendedName>
</protein>
<evidence type="ECO:0000313" key="4">
    <source>
        <dbReference type="Proteomes" id="UP000307000"/>
    </source>
</evidence>
<feature type="transmembrane region" description="Helical" evidence="1">
    <location>
        <begin position="93"/>
        <end position="114"/>
    </location>
</feature>
<dbReference type="GO" id="GO:0005886">
    <property type="term" value="C:plasma membrane"/>
    <property type="evidence" value="ECO:0007669"/>
    <property type="project" value="TreeGrafter"/>
</dbReference>
<organism evidence="3 4">
    <name type="scientific">Glutamicibacter creatinolyticus</name>
    <dbReference type="NCBI Taxonomy" id="162496"/>
    <lineage>
        <taxon>Bacteria</taxon>
        <taxon>Bacillati</taxon>
        <taxon>Actinomycetota</taxon>
        <taxon>Actinomycetes</taxon>
        <taxon>Micrococcales</taxon>
        <taxon>Micrococcaceae</taxon>
        <taxon>Glutamicibacter</taxon>
    </lineage>
</organism>
<dbReference type="Gene3D" id="3.40.50.620">
    <property type="entry name" value="HUPs"/>
    <property type="match status" value="1"/>
</dbReference>
<feature type="transmembrane region" description="Helical" evidence="1">
    <location>
        <begin position="120"/>
        <end position="147"/>
    </location>
</feature>
<proteinExistence type="predicted"/>
<keyword evidence="1" id="KW-0472">Membrane</keyword>
<sequence>MATLITLATLWIVFIWMYRSEPRRLINAAVLLPAVLLTLSSITEALSSTVPGAGFVLALLLFSLPLMVLIFAGVLIYNGVLMWRREGARLGNLLSLIAGLLVLGLPALAVLLVLSHHWLGLVSAFVLFMGSVFTAMMFAMVLLYAWVYAKFPVYQDPSGIVVLGSRTIDGKVPALLRGRLDKGIELFRRLPPESSWIVPSGGKGGDEAEPEGVSMARYLQEQGIDRQRILVEDRARDTVENLKYSHQLLREQGREECLWIVTSDYHSLRAALASRQLGYDAASFGGKTAAYYRPSAFLREFIAIARDQWKTFVVLALPFAAVLIFGLVFSLNQSLS</sequence>
<dbReference type="GO" id="GO:0043164">
    <property type="term" value="P:Gram-negative-bacterium-type cell wall biogenesis"/>
    <property type="evidence" value="ECO:0007669"/>
    <property type="project" value="TreeGrafter"/>
</dbReference>
<dbReference type="RefSeq" id="WP_138927111.1">
    <property type="nucleotide sequence ID" value="NZ_CP034412.1"/>
</dbReference>
<dbReference type="InterPro" id="IPR051599">
    <property type="entry name" value="Cell_Envelope_Assoc"/>
</dbReference>
<dbReference type="PANTHER" id="PTHR30336:SF4">
    <property type="entry name" value="ENVELOPE BIOGENESIS FACTOR ELYC"/>
    <property type="match status" value="1"/>
</dbReference>
<feature type="transmembrane region" description="Helical" evidence="1">
    <location>
        <begin position="57"/>
        <end position="81"/>
    </location>
</feature>
<dbReference type="CDD" id="cd06259">
    <property type="entry name" value="YdcF-like"/>
    <property type="match status" value="1"/>
</dbReference>
<keyword evidence="1" id="KW-1133">Transmembrane helix</keyword>
<feature type="domain" description="DUF218" evidence="2">
    <location>
        <begin position="159"/>
        <end position="303"/>
    </location>
</feature>
<dbReference type="AlphaFoldDB" id="A0A5B7WYY2"/>
<dbReference type="InterPro" id="IPR003848">
    <property type="entry name" value="DUF218"/>
</dbReference>
<feature type="transmembrane region" description="Helical" evidence="1">
    <location>
        <begin position="312"/>
        <end position="331"/>
    </location>
</feature>
<evidence type="ECO:0000259" key="2">
    <source>
        <dbReference type="Pfam" id="PF02698"/>
    </source>
</evidence>
<keyword evidence="1" id="KW-0812">Transmembrane</keyword>
<dbReference type="EMBL" id="CP034412">
    <property type="protein sequence ID" value="QCY48655.1"/>
    <property type="molecule type" value="Genomic_DNA"/>
</dbReference>
<dbReference type="KEGG" id="gcr:GcLGCM259_2949"/>
<accession>A0A5B7WYY2</accession>
<dbReference type="PANTHER" id="PTHR30336">
    <property type="entry name" value="INNER MEMBRANE PROTEIN, PROBABLE PERMEASE"/>
    <property type="match status" value="1"/>
</dbReference>
<dbReference type="Proteomes" id="UP000307000">
    <property type="component" value="Chromosome"/>
</dbReference>
<name>A0A5B7WYY2_9MICC</name>
<evidence type="ECO:0000256" key="1">
    <source>
        <dbReference type="SAM" id="Phobius"/>
    </source>
</evidence>
<dbReference type="Pfam" id="PF02698">
    <property type="entry name" value="DUF218"/>
    <property type="match status" value="1"/>
</dbReference>
<dbReference type="InterPro" id="IPR014729">
    <property type="entry name" value="Rossmann-like_a/b/a_fold"/>
</dbReference>
<dbReference type="GO" id="GO:0000270">
    <property type="term" value="P:peptidoglycan metabolic process"/>
    <property type="evidence" value="ECO:0007669"/>
    <property type="project" value="TreeGrafter"/>
</dbReference>
<keyword evidence="4" id="KW-1185">Reference proteome</keyword>
<reference evidence="3 4" key="1">
    <citation type="submission" date="2018-12" db="EMBL/GenBank/DDBJ databases">
        <title>Complete Genome Sequence of Glutamicibacter creatinolyticus strain LGCM259,isolated from an abscess of a 12-year-old mare in Italy.</title>
        <authorList>
            <person name="Santos R.G."/>
            <person name="Silva A.L."/>
            <person name="Seyffert N."/>
            <person name="Castro T.L.P."/>
            <person name="Attili A.R."/>
            <person name="Rifici C."/>
            <person name="Mazzullo G."/>
            <person name="Brenig B."/>
            <person name="Venanzi F."/>
            <person name="Azevedo V."/>
        </authorList>
    </citation>
    <scope>NUCLEOTIDE SEQUENCE [LARGE SCALE GENOMIC DNA]</scope>
    <source>
        <strain evidence="3 4">LGCM 259</strain>
    </source>
</reference>
<gene>
    <name evidence="3" type="ORF">GcLGCM259_2949</name>
</gene>
<evidence type="ECO:0000313" key="3">
    <source>
        <dbReference type="EMBL" id="QCY48655.1"/>
    </source>
</evidence>